<dbReference type="HAMAP" id="MF_03130">
    <property type="entry name" value="mec17"/>
    <property type="match status" value="1"/>
</dbReference>
<comment type="function">
    <text evidence="3">Specifically acetylates 'Lys-40' in alpha-tubulin on the lumenal side of microtubules. Promotes microtubule destabilization and accelerates microtubule dynamics; this activity may be independent of acetylation activity. Acetylates alpha-tubulin with a slow enzymatic rate, due to a catalytic site that is not optimized for acetyl transfer. Enters the microtubule through each end and diffuses quickly throughout the lumen of microtubules. Acetylates only long/old microtubules because of its slow acetylation rate since it does not have time to act on dynamically unstable microtubules before the enzyme is released.</text>
</comment>
<keyword evidence="2 3" id="KW-0012">Acyltransferase</keyword>
<feature type="domain" description="N-acetyltransferase" evidence="5">
    <location>
        <begin position="1"/>
        <end position="183"/>
    </location>
</feature>
<feature type="compositionally biased region" description="Basic and acidic residues" evidence="4">
    <location>
        <begin position="264"/>
        <end position="275"/>
    </location>
</feature>
<evidence type="ECO:0000259" key="5">
    <source>
        <dbReference type="PROSITE" id="PS51730"/>
    </source>
</evidence>
<proteinExistence type="inferred from homology"/>
<dbReference type="InterPro" id="IPR007965">
    <property type="entry name" value="GNAT_ATAT"/>
</dbReference>
<feature type="site" description="Crucial for catalytic activity" evidence="3">
    <location>
        <position position="53"/>
    </location>
</feature>
<evidence type="ECO:0000256" key="2">
    <source>
        <dbReference type="ARBA" id="ARBA00023315"/>
    </source>
</evidence>
<dbReference type="GO" id="GO:0005874">
    <property type="term" value="C:microtubule"/>
    <property type="evidence" value="ECO:0007669"/>
    <property type="project" value="InterPro"/>
</dbReference>
<dbReference type="GO" id="GO:0019799">
    <property type="term" value="F:tubulin N-acetyltransferase activity"/>
    <property type="evidence" value="ECO:0007669"/>
    <property type="project" value="UniProtKB-UniRule"/>
</dbReference>
<keyword evidence="1 3" id="KW-0808">Transferase</keyword>
<dbReference type="GO" id="GO:0070507">
    <property type="term" value="P:regulation of microtubule cytoskeleton organization"/>
    <property type="evidence" value="ECO:0007669"/>
    <property type="project" value="UniProtKB-UniRule"/>
</dbReference>
<organism evidence="6 7">
    <name type="scientific">Macrosiphum euphorbiae</name>
    <name type="common">potato aphid</name>
    <dbReference type="NCBI Taxonomy" id="13131"/>
    <lineage>
        <taxon>Eukaryota</taxon>
        <taxon>Metazoa</taxon>
        <taxon>Ecdysozoa</taxon>
        <taxon>Arthropoda</taxon>
        <taxon>Hexapoda</taxon>
        <taxon>Insecta</taxon>
        <taxon>Pterygota</taxon>
        <taxon>Neoptera</taxon>
        <taxon>Paraneoptera</taxon>
        <taxon>Hemiptera</taxon>
        <taxon>Sternorrhyncha</taxon>
        <taxon>Aphidomorpha</taxon>
        <taxon>Aphidoidea</taxon>
        <taxon>Aphididae</taxon>
        <taxon>Macrosiphini</taxon>
        <taxon>Macrosiphum</taxon>
    </lineage>
</organism>
<feature type="binding site" evidence="3">
    <location>
        <begin position="117"/>
        <end position="130"/>
    </location>
    <ligand>
        <name>acetyl-CoA</name>
        <dbReference type="ChEBI" id="CHEBI:57288"/>
    </ligand>
</feature>
<dbReference type="AlphaFoldDB" id="A0AAV0VIL0"/>
<protein>
    <recommendedName>
        <fullName evidence="3">Alpha-tubulin N-acetyltransferase</fullName>
        <shortName evidence="3">Alpha-TAT</shortName>
        <shortName evidence="3">TAT</shortName>
        <ecNumber evidence="3">2.3.1.108</ecNumber>
    </recommendedName>
    <alternativeName>
        <fullName evidence="3">Acetyltransferase mec-17 homolog</fullName>
    </alternativeName>
</protein>
<dbReference type="Gene3D" id="3.40.630.30">
    <property type="match status" value="1"/>
</dbReference>
<evidence type="ECO:0000256" key="1">
    <source>
        <dbReference type="ARBA" id="ARBA00022679"/>
    </source>
</evidence>
<dbReference type="PANTHER" id="PTHR12327">
    <property type="entry name" value="ALPHA-TUBULIN N-ACETYLTRANSFERASE 1"/>
    <property type="match status" value="1"/>
</dbReference>
<evidence type="ECO:0000256" key="4">
    <source>
        <dbReference type="SAM" id="MobiDB-lite"/>
    </source>
</evidence>
<gene>
    <name evidence="6" type="ORF">MEUPH1_LOCUS389</name>
</gene>
<sequence>MEFQFDLSHIAHDQIIKIDNSLLPVGYQKDDPELQSMISNVLDKMGVASGIAQELKSPITSAEKLMRSDHILYLMTEQTSPGNFVVVGLLKMGWKKLYLFNKKGSRTEAMVYCLLDFYIHETRQRHGYGIKLMDYMLKDNQIEARQLAVDQPTNKLLQFLWKYFNLSKLVNQGNNFVIFEDFFEDPSAKESADNRSTGYKSQPTFGRHGAARQQDCMANILYGAKPAEIQNGNGHVDRVEHQQRENKQHQEERHVEVQHHVEVQQHHHGMDEGDGQKSNQAHPKLDIKNFHTQLW</sequence>
<feature type="region of interest" description="Disordered" evidence="4">
    <location>
        <begin position="264"/>
        <end position="285"/>
    </location>
</feature>
<keyword evidence="7" id="KW-1185">Reference proteome</keyword>
<dbReference type="PANTHER" id="PTHR12327:SF0">
    <property type="entry name" value="ALPHA-TUBULIN N-ACETYLTRANSFERASE 1"/>
    <property type="match status" value="1"/>
</dbReference>
<dbReference type="Pfam" id="PF05301">
    <property type="entry name" value="Acetyltransf_16"/>
    <property type="match status" value="1"/>
</dbReference>
<accession>A0AAV0VIL0</accession>
<dbReference type="PROSITE" id="PS51730">
    <property type="entry name" value="GNAT_ATAT"/>
    <property type="match status" value="1"/>
</dbReference>
<comment type="caution">
    <text evidence="6">The sequence shown here is derived from an EMBL/GenBank/DDBJ whole genome shotgun (WGS) entry which is preliminary data.</text>
</comment>
<dbReference type="GO" id="GO:0048666">
    <property type="term" value="P:neuron development"/>
    <property type="evidence" value="ECO:0007669"/>
    <property type="project" value="UniProtKB-UniRule"/>
</dbReference>
<feature type="compositionally biased region" description="Polar residues" evidence="4">
    <location>
        <begin position="194"/>
        <end position="204"/>
    </location>
</feature>
<dbReference type="Proteomes" id="UP001160148">
    <property type="component" value="Unassembled WGS sequence"/>
</dbReference>
<name>A0AAV0VIL0_9HEMI</name>
<reference evidence="6 7" key="1">
    <citation type="submission" date="2023-01" db="EMBL/GenBank/DDBJ databases">
        <authorList>
            <person name="Whitehead M."/>
        </authorList>
    </citation>
    <scope>NUCLEOTIDE SEQUENCE [LARGE SCALE GENOMIC DNA]</scope>
</reference>
<evidence type="ECO:0000313" key="7">
    <source>
        <dbReference type="Proteomes" id="UP001160148"/>
    </source>
</evidence>
<evidence type="ECO:0000313" key="6">
    <source>
        <dbReference type="EMBL" id="CAI6343072.1"/>
    </source>
</evidence>
<comment type="similarity">
    <text evidence="3">Belongs to the acetyltransferase ATAT1 family.</text>
</comment>
<dbReference type="EC" id="2.3.1.108" evidence="3"/>
<dbReference type="InterPro" id="IPR038746">
    <property type="entry name" value="Atat"/>
</dbReference>
<feature type="region of interest" description="Disordered" evidence="4">
    <location>
        <begin position="189"/>
        <end position="209"/>
    </location>
</feature>
<comment type="catalytic activity">
    <reaction evidence="3">
        <text>L-lysyl-[alpha-tubulin] + acetyl-CoA = N(6)-acetyl-L-lysyl-[alpha-tubulin] + CoA + H(+)</text>
        <dbReference type="Rhea" id="RHEA:15277"/>
        <dbReference type="Rhea" id="RHEA-COMP:11278"/>
        <dbReference type="Rhea" id="RHEA-COMP:11279"/>
        <dbReference type="ChEBI" id="CHEBI:15378"/>
        <dbReference type="ChEBI" id="CHEBI:29969"/>
        <dbReference type="ChEBI" id="CHEBI:57287"/>
        <dbReference type="ChEBI" id="CHEBI:57288"/>
        <dbReference type="ChEBI" id="CHEBI:61930"/>
        <dbReference type="EC" id="2.3.1.108"/>
    </reaction>
</comment>
<dbReference type="EMBL" id="CARXXK010000001">
    <property type="protein sequence ID" value="CAI6343072.1"/>
    <property type="molecule type" value="Genomic_DNA"/>
</dbReference>
<evidence type="ECO:0000256" key="3">
    <source>
        <dbReference type="HAMAP-Rule" id="MF_03130"/>
    </source>
</evidence>
<comment type="caution">
    <text evidence="3">Lacks conserved residue(s) required for the propagation of feature annotation.</text>
</comment>